<keyword evidence="3" id="KW-1185">Reference proteome</keyword>
<accession>A0A9P5BV28</accession>
<evidence type="ECO:0000313" key="3">
    <source>
        <dbReference type="Proteomes" id="UP000758155"/>
    </source>
</evidence>
<dbReference type="Proteomes" id="UP000758155">
    <property type="component" value="Unassembled WGS sequence"/>
</dbReference>
<feature type="compositionally biased region" description="Basic residues" evidence="1">
    <location>
        <begin position="1"/>
        <end position="10"/>
    </location>
</feature>
<evidence type="ECO:0000313" key="2">
    <source>
        <dbReference type="EMBL" id="KAF3031950.1"/>
    </source>
</evidence>
<name>A0A9P5BV28_9PLEO</name>
<sequence>MKRKANRKINRPASDTSRPPKRQRKATQPFEQGYAVPYSTLPHNQGTPSPPGALFVAEDEDVEEELAAADAGSDDDSEVDTQVQNASAAATAVEEIVAAGSPGSVTAASLAQSSQARATELGQLDEEPHLHWNYRAWWTLGKNPLPQAAVARRNKPLYTVDEDKVWYREYRLYAFWKRNVTAQM</sequence>
<protein>
    <submittedName>
        <fullName evidence="2">Uncharacterized protein</fullName>
    </submittedName>
</protein>
<organism evidence="2 3">
    <name type="scientific">Didymella heteroderae</name>
    <dbReference type="NCBI Taxonomy" id="1769908"/>
    <lineage>
        <taxon>Eukaryota</taxon>
        <taxon>Fungi</taxon>
        <taxon>Dikarya</taxon>
        <taxon>Ascomycota</taxon>
        <taxon>Pezizomycotina</taxon>
        <taxon>Dothideomycetes</taxon>
        <taxon>Pleosporomycetidae</taxon>
        <taxon>Pleosporales</taxon>
        <taxon>Pleosporineae</taxon>
        <taxon>Didymellaceae</taxon>
        <taxon>Didymella</taxon>
    </lineage>
</organism>
<proteinExistence type="predicted"/>
<reference evidence="2" key="1">
    <citation type="submission" date="2019-04" db="EMBL/GenBank/DDBJ databases">
        <title>Sequencing of skin fungus with MAO and IRED activity.</title>
        <authorList>
            <person name="Marsaioli A.J."/>
            <person name="Bonatto J.M.C."/>
            <person name="Reis Junior O."/>
        </authorList>
    </citation>
    <scope>NUCLEOTIDE SEQUENCE</scope>
    <source>
        <strain evidence="2">28M1</strain>
    </source>
</reference>
<comment type="caution">
    <text evidence="2">The sequence shown here is derived from an EMBL/GenBank/DDBJ whole genome shotgun (WGS) entry which is preliminary data.</text>
</comment>
<evidence type="ECO:0000256" key="1">
    <source>
        <dbReference type="SAM" id="MobiDB-lite"/>
    </source>
</evidence>
<dbReference type="AlphaFoldDB" id="A0A9P5BV28"/>
<gene>
    <name evidence="2" type="ORF">E8E12_000701</name>
</gene>
<dbReference type="EMBL" id="SWKV01000116">
    <property type="protein sequence ID" value="KAF3031950.1"/>
    <property type="molecule type" value="Genomic_DNA"/>
</dbReference>
<feature type="region of interest" description="Disordered" evidence="1">
    <location>
        <begin position="1"/>
        <end position="54"/>
    </location>
</feature>